<gene>
    <name evidence="9" type="ORF">MSL71_4000</name>
</gene>
<dbReference type="Pfam" id="PF02321">
    <property type="entry name" value="OEP"/>
    <property type="match status" value="2"/>
</dbReference>
<keyword evidence="10" id="KW-1185">Reference proteome</keyword>
<keyword evidence="4" id="KW-1134">Transmembrane beta strand</keyword>
<evidence type="ECO:0000256" key="2">
    <source>
        <dbReference type="ARBA" id="ARBA00007613"/>
    </source>
</evidence>
<dbReference type="EMBL" id="CAADHO010000001">
    <property type="protein sequence ID" value="VFQ42779.1"/>
    <property type="molecule type" value="Genomic_DNA"/>
</dbReference>
<dbReference type="AlphaFoldDB" id="A0A4U8YIK1"/>
<evidence type="ECO:0000313" key="10">
    <source>
        <dbReference type="Proteomes" id="UP000507962"/>
    </source>
</evidence>
<evidence type="ECO:0000256" key="5">
    <source>
        <dbReference type="ARBA" id="ARBA00022692"/>
    </source>
</evidence>
<dbReference type="PANTHER" id="PTHR30026:SF20">
    <property type="entry name" value="OUTER MEMBRANE PROTEIN TOLC"/>
    <property type="match status" value="1"/>
</dbReference>
<dbReference type="GO" id="GO:1990281">
    <property type="term" value="C:efflux pump complex"/>
    <property type="evidence" value="ECO:0007669"/>
    <property type="project" value="TreeGrafter"/>
</dbReference>
<dbReference type="InterPro" id="IPR003423">
    <property type="entry name" value="OMP_efflux"/>
</dbReference>
<keyword evidence="7" id="KW-0998">Cell outer membrane</keyword>
<dbReference type="GO" id="GO:0015562">
    <property type="term" value="F:efflux transmembrane transporter activity"/>
    <property type="evidence" value="ECO:0007669"/>
    <property type="project" value="InterPro"/>
</dbReference>
<protein>
    <submittedName>
        <fullName evidence="9">Outer membrane efflux protein</fullName>
    </submittedName>
</protein>
<dbReference type="GO" id="GO:0015288">
    <property type="term" value="F:porin activity"/>
    <property type="evidence" value="ECO:0007669"/>
    <property type="project" value="TreeGrafter"/>
</dbReference>
<name>A0A4U8YIK1_9BACT</name>
<dbReference type="InterPro" id="IPR051906">
    <property type="entry name" value="TolC-like"/>
</dbReference>
<evidence type="ECO:0000256" key="8">
    <source>
        <dbReference type="SAM" id="SignalP"/>
    </source>
</evidence>
<sequence length="433" mass="47795">MRSATSAVVFLLSVWVAGPLHALTLQDAVKAGLRNSHTLKEAAHGTDIEKYRRDTAQAALMPKVTSRYGYSRTDRSAGGDGRDSSSAGVTMSWNLFNGLADLNAYRSAAAGYQARQFQETGQVEDYKLKVIKAYIEVLSARKKRAVATESEALLQSQLKTTRLSYKVGLFPKNEVLKVESRAVAAHRKVLEAQSRVRVAIFDLEKVTGLSLSSAEPLTDFPADTPGVPAMDQLKAMMDTHRSELKYLDTLLTSRGYDARAAKGSWWPSLDVSAGWTHYGDSAMPDGRTYGHNDDTVARADLSWTLFDGTARKSRLASARSEVSRAQETLADTRTTLETALKRVVEDYRLAVASYDAAHSEVASARENHRVTEAMVKARSATPTDLLDANMMLTQAENSRAEARYAMYRAMAEMERAVETPLFFDGGKRFFDYD</sequence>
<keyword evidence="8" id="KW-0732">Signal</keyword>
<dbReference type="RefSeq" id="WP_180136993.1">
    <property type="nucleotide sequence ID" value="NZ_CAADHO010000001.1"/>
</dbReference>
<evidence type="ECO:0000256" key="3">
    <source>
        <dbReference type="ARBA" id="ARBA00022448"/>
    </source>
</evidence>
<keyword evidence="6" id="KW-0472">Membrane</keyword>
<keyword evidence="3" id="KW-0813">Transport</keyword>
<evidence type="ECO:0000256" key="1">
    <source>
        <dbReference type="ARBA" id="ARBA00004442"/>
    </source>
</evidence>
<feature type="signal peptide" evidence="8">
    <location>
        <begin position="1"/>
        <end position="22"/>
    </location>
</feature>
<organism evidence="9 10">
    <name type="scientific">Desulfoluna butyratoxydans</name>
    <dbReference type="NCBI Taxonomy" id="231438"/>
    <lineage>
        <taxon>Bacteria</taxon>
        <taxon>Pseudomonadati</taxon>
        <taxon>Thermodesulfobacteriota</taxon>
        <taxon>Desulfobacteria</taxon>
        <taxon>Desulfobacterales</taxon>
        <taxon>Desulfolunaceae</taxon>
        <taxon>Desulfoluna</taxon>
    </lineage>
</organism>
<proteinExistence type="inferred from homology"/>
<evidence type="ECO:0000256" key="4">
    <source>
        <dbReference type="ARBA" id="ARBA00022452"/>
    </source>
</evidence>
<keyword evidence="5" id="KW-0812">Transmembrane</keyword>
<feature type="chain" id="PRO_5020555844" evidence="8">
    <location>
        <begin position="23"/>
        <end position="433"/>
    </location>
</feature>
<dbReference type="Gene3D" id="1.20.1600.10">
    <property type="entry name" value="Outer membrane efflux proteins (OEP)"/>
    <property type="match status" value="1"/>
</dbReference>
<evidence type="ECO:0000256" key="6">
    <source>
        <dbReference type="ARBA" id="ARBA00023136"/>
    </source>
</evidence>
<comment type="subcellular location">
    <subcellularLocation>
        <location evidence="1">Cell outer membrane</location>
    </subcellularLocation>
</comment>
<comment type="similarity">
    <text evidence="2">Belongs to the outer membrane factor (OMF) (TC 1.B.17) family.</text>
</comment>
<dbReference type="SUPFAM" id="SSF56954">
    <property type="entry name" value="Outer membrane efflux proteins (OEP)"/>
    <property type="match status" value="1"/>
</dbReference>
<reference evidence="9 10" key="1">
    <citation type="submission" date="2019-03" db="EMBL/GenBank/DDBJ databases">
        <authorList>
            <person name="Nijsse B."/>
        </authorList>
    </citation>
    <scope>NUCLEOTIDE SEQUENCE [LARGE SCALE GENOMIC DNA]</scope>
    <source>
        <strain evidence="9">Desulfoluna butyratoxydans MSL71</strain>
    </source>
</reference>
<dbReference type="Proteomes" id="UP000507962">
    <property type="component" value="Unassembled WGS sequence"/>
</dbReference>
<dbReference type="GO" id="GO:0009279">
    <property type="term" value="C:cell outer membrane"/>
    <property type="evidence" value="ECO:0007669"/>
    <property type="project" value="UniProtKB-SubCell"/>
</dbReference>
<accession>A0A4U8YIK1</accession>
<dbReference type="PANTHER" id="PTHR30026">
    <property type="entry name" value="OUTER MEMBRANE PROTEIN TOLC"/>
    <property type="match status" value="1"/>
</dbReference>
<evidence type="ECO:0000313" key="9">
    <source>
        <dbReference type="EMBL" id="VFQ42779.1"/>
    </source>
</evidence>
<evidence type="ECO:0000256" key="7">
    <source>
        <dbReference type="ARBA" id="ARBA00023237"/>
    </source>
</evidence>